<proteinExistence type="predicted"/>
<comment type="caution">
    <text evidence="2">The sequence shown here is derived from an EMBL/GenBank/DDBJ whole genome shotgun (WGS) entry which is preliminary data.</text>
</comment>
<dbReference type="EMBL" id="QXFT01001987">
    <property type="protein sequence ID" value="KAE9306160.1"/>
    <property type="molecule type" value="Genomic_DNA"/>
</dbReference>
<evidence type="ECO:0000256" key="1">
    <source>
        <dbReference type="SAM" id="MobiDB-lite"/>
    </source>
</evidence>
<keyword evidence="4" id="KW-1185">Reference proteome</keyword>
<evidence type="ECO:0000313" key="5">
    <source>
        <dbReference type="Proteomes" id="UP000435112"/>
    </source>
</evidence>
<feature type="region of interest" description="Disordered" evidence="1">
    <location>
        <begin position="30"/>
        <end position="82"/>
    </location>
</feature>
<dbReference type="EMBL" id="QXFU01001963">
    <property type="protein sequence ID" value="KAE8992588.1"/>
    <property type="molecule type" value="Genomic_DNA"/>
</dbReference>
<dbReference type="Proteomes" id="UP000435112">
    <property type="component" value="Unassembled WGS sequence"/>
</dbReference>
<sequence>MNALSPNLKGAAAASDEFIVAVNLLRSSLDATASGRRAGSRQSVMASSSSEDDPDELDAPSLPLVNQKGPAAGGRLAPDNRR</sequence>
<dbReference type="Proteomes" id="UP000434957">
    <property type="component" value="Unassembled WGS sequence"/>
</dbReference>
<gene>
    <name evidence="2" type="ORF">PR002_g20496</name>
    <name evidence="3" type="ORF">PR003_g21308</name>
</gene>
<reference evidence="2 5" key="1">
    <citation type="submission" date="2018-09" db="EMBL/GenBank/DDBJ databases">
        <title>Genomic investigation of the strawberry pathogen Phytophthora fragariae indicates pathogenicity is determined by transcriptional variation in three key races.</title>
        <authorList>
            <person name="Adams T.M."/>
            <person name="Armitage A.D."/>
            <person name="Sobczyk M.K."/>
            <person name="Bates H.J."/>
            <person name="Dunwell J.M."/>
            <person name="Nellist C.F."/>
            <person name="Harrison R.J."/>
        </authorList>
    </citation>
    <scope>NUCLEOTIDE SEQUENCE [LARGE SCALE GENOMIC DNA]</scope>
    <source>
        <strain evidence="2 5">SCRP324</strain>
        <strain evidence="3 4">SCRP333</strain>
    </source>
</reference>
<protein>
    <submittedName>
        <fullName evidence="2">Uncharacterized protein</fullName>
    </submittedName>
</protein>
<organism evidence="2 5">
    <name type="scientific">Phytophthora rubi</name>
    <dbReference type="NCBI Taxonomy" id="129364"/>
    <lineage>
        <taxon>Eukaryota</taxon>
        <taxon>Sar</taxon>
        <taxon>Stramenopiles</taxon>
        <taxon>Oomycota</taxon>
        <taxon>Peronosporomycetes</taxon>
        <taxon>Peronosporales</taxon>
        <taxon>Peronosporaceae</taxon>
        <taxon>Phytophthora</taxon>
    </lineage>
</organism>
<evidence type="ECO:0000313" key="3">
    <source>
        <dbReference type="EMBL" id="KAE9306160.1"/>
    </source>
</evidence>
<accession>A0A6A3JGE6</accession>
<name>A0A6A3JGE6_9STRA</name>
<evidence type="ECO:0000313" key="4">
    <source>
        <dbReference type="Proteomes" id="UP000434957"/>
    </source>
</evidence>
<dbReference type="AlphaFoldDB" id="A0A6A3JGE6"/>
<evidence type="ECO:0000313" key="2">
    <source>
        <dbReference type="EMBL" id="KAE8992588.1"/>
    </source>
</evidence>